<dbReference type="EMBL" id="QHCR01000007">
    <property type="protein sequence ID" value="RHX78549.1"/>
    <property type="molecule type" value="Genomic_DNA"/>
</dbReference>
<keyword evidence="3" id="KW-1185">Reference proteome</keyword>
<evidence type="ECO:0000313" key="3">
    <source>
        <dbReference type="Proteomes" id="UP000285569"/>
    </source>
</evidence>
<evidence type="ECO:0008006" key="4">
    <source>
        <dbReference type="Google" id="ProtNLM"/>
    </source>
</evidence>
<proteinExistence type="predicted"/>
<accession>A0ABX9M029</accession>
<protein>
    <recommendedName>
        <fullName evidence="4">DUF1574 domain-containing protein</fullName>
    </recommendedName>
</protein>
<feature type="transmembrane region" description="Helical" evidence="1">
    <location>
        <begin position="21"/>
        <end position="44"/>
    </location>
</feature>
<evidence type="ECO:0000313" key="2">
    <source>
        <dbReference type="EMBL" id="RHX78549.1"/>
    </source>
</evidence>
<comment type="caution">
    <text evidence="2">The sequence shown here is derived from an EMBL/GenBank/DDBJ whole genome shotgun (WGS) entry which is preliminary data.</text>
</comment>
<keyword evidence="1" id="KW-0812">Transmembrane</keyword>
<dbReference type="Proteomes" id="UP000285569">
    <property type="component" value="Unassembled WGS sequence"/>
</dbReference>
<keyword evidence="1" id="KW-1133">Transmembrane helix</keyword>
<evidence type="ECO:0000256" key="1">
    <source>
        <dbReference type="SAM" id="Phobius"/>
    </source>
</evidence>
<organism evidence="2 3">
    <name type="scientific">Leptospira yasudae</name>
    <dbReference type="NCBI Taxonomy" id="2202201"/>
    <lineage>
        <taxon>Bacteria</taxon>
        <taxon>Pseudomonadati</taxon>
        <taxon>Spirochaetota</taxon>
        <taxon>Spirochaetia</taxon>
        <taxon>Leptospirales</taxon>
        <taxon>Leptospiraceae</taxon>
        <taxon>Leptospira</taxon>
    </lineage>
</organism>
<reference evidence="3" key="1">
    <citation type="submission" date="2018-05" db="EMBL/GenBank/DDBJ databases">
        <title>Leptospira yasudae sp. nov. and Leptospira stimsonii sp. nov., two pathogenic species of the genus Leptospira isolated from environmental sources.</title>
        <authorList>
            <person name="Casanovas-Massana A."/>
            <person name="Hamond C."/>
            <person name="Santos L.A."/>
            <person name="Hacker K.P."/>
            <person name="Balassiano I."/>
            <person name="Medeiros M.A."/>
            <person name="Reis M.G."/>
            <person name="Ko A.I."/>
            <person name="Wunder E.A."/>
        </authorList>
    </citation>
    <scope>NUCLEOTIDE SEQUENCE [LARGE SCALE GENOMIC DNA]</scope>
    <source>
        <strain evidence="3">B21</strain>
    </source>
</reference>
<keyword evidence="1" id="KW-0472">Membrane</keyword>
<name>A0ABX9M029_9LEPT</name>
<gene>
    <name evidence="2" type="ORF">DLM77_15765</name>
</gene>
<reference evidence="2 3" key="2">
    <citation type="journal article" date="2020" name="Int. J. Syst. Evol. Microbiol.">
        <title>Leptospira yasudae sp. nov. and Leptospira stimsonii sp. nov., two new species of the pathogenic group isolated from environmental sources.</title>
        <authorList>
            <person name="Casanovas-Massana A."/>
            <person name="Hamond C."/>
            <person name="Santos L.A."/>
            <person name="de Oliveira D."/>
            <person name="Hacker K.P."/>
            <person name="Balassiano I."/>
            <person name="Costa F."/>
            <person name="Medeiros M.A."/>
            <person name="Reis M.G."/>
            <person name="Ko A.I."/>
            <person name="Wunder E.A."/>
        </authorList>
    </citation>
    <scope>NUCLEOTIDE SEQUENCE [LARGE SCALE GENOMIC DNA]</scope>
    <source>
        <strain evidence="2 3">B21</strain>
    </source>
</reference>
<sequence>MEQRETAESKTERSQRSGKQWILLGSGILFLFLIDFLFFRVLIWKVPNESPWSSNHFYNFLYEYFSLREKRKLHPRVLIVGSSIAHYSFDRESFRKEIVARTGKEVEVEFLSYAGMTPLDAWLCRKKIAELEPDFVVFPINFIDWRLHRAYSMNPENKNETIDPQILLLDALNFFEAPQSRFIFPLETALEFFSDLGFARTSEYIVSGLFGFYRYKDVFWKNLRSLYDHRYGRNTSYHGYNGVQIPERVTSLGWTGQKFSFVPTKTMKKDGFLIQIVPEILATGQLEITFQKENVVQSFFFTEPGWKKILLDKAFYASDASSDPNDDVNSAAETGDVSSGTKIVSHDPLIHAELSHTWIPYYASGENKDWNYDRLGVRLQQTFGTDIPRNGMQYTREERLEDLRYIGMSDLEYSKYFNFRLLDDYAQRPGIGYLIALRDAKVRIRDEKFVPVLHFQYLEKFAGFLKEKRIPLWIVNNPENPISLGWYEHSNWYRDHLSFLESLAGAGVSFSDLRHSLLMQDFSDYHHFTFPGMMKMSSIYAEEFVKISERQRKNPLKP</sequence>